<dbReference type="InterPro" id="IPR013525">
    <property type="entry name" value="ABC2_TM"/>
</dbReference>
<dbReference type="Pfam" id="PF19055">
    <property type="entry name" value="ABC2_membrane_7"/>
    <property type="match status" value="1"/>
</dbReference>
<evidence type="ECO:0000313" key="8">
    <source>
        <dbReference type="EMBL" id="KAE8725101.1"/>
    </source>
</evidence>
<sequence length="359" mass="39432">MGLMIPFCGKNGDELDSNGVNTKILLNGISGEAREGEIIAVLGASGSGKSTLIDALANRIAKDSLKGTSTLNGEELESRLLRVISAYVMQDDLLFPTLTVEETLIAAKTVMGDEGHRGVSGGERRRVSIGIDITHDPIVFGSIVIMSIHQPSYRILNVLDRLIFLSHGNTVYGGTPDMLPSFFAEFGHPIPEKESKTKFALDLIRELEETLGGTKGLVEFNKSWQARKNQRDGCFTRSDLSLKYAISASISKGKLVSGATNDSNFTSSVPTFANPMWIEMIVISKRSMLNSRRMPELFGIRLGAVVVTGIILATMFWKLDNSPKGVQERLGFFAFVRSTTFYTCAEVLPVFLQERYIFM</sequence>
<comment type="caution">
    <text evidence="8">The sequence shown here is derived from an EMBL/GenBank/DDBJ whole genome shotgun (WGS) entry which is preliminary data.</text>
</comment>
<keyword evidence="5 6" id="KW-0472">Membrane</keyword>
<gene>
    <name evidence="8" type="ORF">F3Y22_tig00009009pilonHSYRG00043</name>
</gene>
<dbReference type="InterPro" id="IPR043926">
    <property type="entry name" value="ABCG_dom"/>
</dbReference>
<dbReference type="InterPro" id="IPR027417">
    <property type="entry name" value="P-loop_NTPase"/>
</dbReference>
<feature type="domain" description="ABC transporter" evidence="7">
    <location>
        <begin position="10"/>
        <end position="192"/>
    </location>
</feature>
<evidence type="ECO:0000313" key="9">
    <source>
        <dbReference type="Proteomes" id="UP000436088"/>
    </source>
</evidence>
<dbReference type="GO" id="GO:0016887">
    <property type="term" value="F:ATP hydrolysis activity"/>
    <property type="evidence" value="ECO:0007669"/>
    <property type="project" value="InterPro"/>
</dbReference>
<organism evidence="8 9">
    <name type="scientific">Hibiscus syriacus</name>
    <name type="common">Rose of Sharon</name>
    <dbReference type="NCBI Taxonomy" id="106335"/>
    <lineage>
        <taxon>Eukaryota</taxon>
        <taxon>Viridiplantae</taxon>
        <taxon>Streptophyta</taxon>
        <taxon>Embryophyta</taxon>
        <taxon>Tracheophyta</taxon>
        <taxon>Spermatophyta</taxon>
        <taxon>Magnoliopsida</taxon>
        <taxon>eudicotyledons</taxon>
        <taxon>Gunneridae</taxon>
        <taxon>Pentapetalae</taxon>
        <taxon>rosids</taxon>
        <taxon>malvids</taxon>
        <taxon>Malvales</taxon>
        <taxon>Malvaceae</taxon>
        <taxon>Malvoideae</taxon>
        <taxon>Hibiscus</taxon>
    </lineage>
</organism>
<dbReference type="Pfam" id="PF01061">
    <property type="entry name" value="ABC2_membrane"/>
    <property type="match status" value="1"/>
</dbReference>
<comment type="subcellular location">
    <subcellularLocation>
        <location evidence="1">Membrane</location>
        <topology evidence="1">Multi-pass membrane protein</topology>
    </subcellularLocation>
</comment>
<dbReference type="PANTHER" id="PTHR48041">
    <property type="entry name" value="ABC TRANSPORTER G FAMILY MEMBER 28"/>
    <property type="match status" value="1"/>
</dbReference>
<dbReference type="Proteomes" id="UP000436088">
    <property type="component" value="Unassembled WGS sequence"/>
</dbReference>
<accession>A0A6A3CB78</accession>
<dbReference type="InterPro" id="IPR050352">
    <property type="entry name" value="ABCG_transporters"/>
</dbReference>
<name>A0A6A3CB78_HIBSY</name>
<evidence type="ECO:0000259" key="7">
    <source>
        <dbReference type="PROSITE" id="PS50893"/>
    </source>
</evidence>
<evidence type="ECO:0000256" key="6">
    <source>
        <dbReference type="SAM" id="Phobius"/>
    </source>
</evidence>
<evidence type="ECO:0000256" key="5">
    <source>
        <dbReference type="ARBA" id="ARBA00023136"/>
    </source>
</evidence>
<dbReference type="PROSITE" id="PS50893">
    <property type="entry name" value="ABC_TRANSPORTER_2"/>
    <property type="match status" value="1"/>
</dbReference>
<keyword evidence="2" id="KW-0813">Transport</keyword>
<keyword evidence="4 6" id="KW-1133">Transmembrane helix</keyword>
<dbReference type="EMBL" id="VEPZ02000430">
    <property type="protein sequence ID" value="KAE8725101.1"/>
    <property type="molecule type" value="Genomic_DNA"/>
</dbReference>
<proteinExistence type="predicted"/>
<evidence type="ECO:0000256" key="1">
    <source>
        <dbReference type="ARBA" id="ARBA00004141"/>
    </source>
</evidence>
<evidence type="ECO:0000256" key="4">
    <source>
        <dbReference type="ARBA" id="ARBA00022989"/>
    </source>
</evidence>
<dbReference type="InterPro" id="IPR017871">
    <property type="entry name" value="ABC_transporter-like_CS"/>
</dbReference>
<reference evidence="8" key="1">
    <citation type="submission" date="2019-09" db="EMBL/GenBank/DDBJ databases">
        <title>Draft genome information of white flower Hibiscus syriacus.</title>
        <authorList>
            <person name="Kim Y.-M."/>
        </authorList>
    </citation>
    <scope>NUCLEOTIDE SEQUENCE [LARGE SCALE GENOMIC DNA]</scope>
    <source>
        <strain evidence="8">YM2019G1</strain>
    </source>
</reference>
<dbReference type="Pfam" id="PF00005">
    <property type="entry name" value="ABC_tran"/>
    <property type="match status" value="1"/>
</dbReference>
<dbReference type="AlphaFoldDB" id="A0A6A3CB78"/>
<dbReference type="PANTHER" id="PTHR48041:SF109">
    <property type="entry name" value="ABC TRANSPORTER G FAMILY MEMBER 20"/>
    <property type="match status" value="1"/>
</dbReference>
<evidence type="ECO:0000256" key="2">
    <source>
        <dbReference type="ARBA" id="ARBA00022448"/>
    </source>
</evidence>
<dbReference type="Gene3D" id="3.40.50.300">
    <property type="entry name" value="P-loop containing nucleotide triphosphate hydrolases"/>
    <property type="match status" value="1"/>
</dbReference>
<dbReference type="SUPFAM" id="SSF52540">
    <property type="entry name" value="P-loop containing nucleoside triphosphate hydrolases"/>
    <property type="match status" value="1"/>
</dbReference>
<keyword evidence="9" id="KW-1185">Reference proteome</keyword>
<dbReference type="GO" id="GO:0016020">
    <property type="term" value="C:membrane"/>
    <property type="evidence" value="ECO:0007669"/>
    <property type="project" value="UniProtKB-SubCell"/>
</dbReference>
<evidence type="ECO:0000256" key="3">
    <source>
        <dbReference type="ARBA" id="ARBA00022692"/>
    </source>
</evidence>
<dbReference type="GO" id="GO:0005524">
    <property type="term" value="F:ATP binding"/>
    <property type="evidence" value="ECO:0007669"/>
    <property type="project" value="InterPro"/>
</dbReference>
<feature type="transmembrane region" description="Helical" evidence="6">
    <location>
        <begin position="298"/>
        <end position="319"/>
    </location>
</feature>
<keyword evidence="3 6" id="KW-0812">Transmembrane</keyword>
<protein>
    <submittedName>
        <fullName evidence="8">ABC transporter G family member 2</fullName>
    </submittedName>
</protein>
<dbReference type="PROSITE" id="PS00211">
    <property type="entry name" value="ABC_TRANSPORTER_1"/>
    <property type="match status" value="1"/>
</dbReference>
<dbReference type="GO" id="GO:0140359">
    <property type="term" value="F:ABC-type transporter activity"/>
    <property type="evidence" value="ECO:0007669"/>
    <property type="project" value="InterPro"/>
</dbReference>
<feature type="transmembrane region" description="Helical" evidence="6">
    <location>
        <begin position="331"/>
        <end position="352"/>
    </location>
</feature>
<dbReference type="InterPro" id="IPR003439">
    <property type="entry name" value="ABC_transporter-like_ATP-bd"/>
</dbReference>